<comment type="caution">
    <text evidence="2">The sequence shown here is derived from an EMBL/GenBank/DDBJ whole genome shotgun (WGS) entry which is preliminary data.</text>
</comment>
<dbReference type="InterPro" id="IPR027383">
    <property type="entry name" value="Znf_put"/>
</dbReference>
<evidence type="ECO:0000313" key="2">
    <source>
        <dbReference type="EMBL" id="RPE73213.1"/>
    </source>
</evidence>
<dbReference type="Proteomes" id="UP000272193">
    <property type="component" value="Unassembled WGS sequence"/>
</dbReference>
<dbReference type="AlphaFoldDB" id="A0A3N4USU7"/>
<protein>
    <submittedName>
        <fullName evidence="2">Putative zinc finger protein</fullName>
    </submittedName>
</protein>
<feature type="domain" description="Putative zinc-finger" evidence="1">
    <location>
        <begin position="11"/>
        <end position="44"/>
    </location>
</feature>
<reference evidence="2 3" key="1">
    <citation type="submission" date="2018-11" db="EMBL/GenBank/DDBJ databases">
        <title>Genomic Encyclopedia of Type Strains, Phase IV (KMG-IV): sequencing the most valuable type-strain genomes for metagenomic binning, comparative biology and taxonomic classification.</title>
        <authorList>
            <person name="Goeker M."/>
        </authorList>
    </citation>
    <scope>NUCLEOTIDE SEQUENCE [LARGE SCALE GENOMIC DNA]</scope>
    <source>
        <strain evidence="2 3">DSM 101684</strain>
    </source>
</reference>
<name>A0A3N4USU7_9BURK</name>
<gene>
    <name evidence="2" type="ORF">EDC62_0924</name>
</gene>
<accession>A0A3N4USU7</accession>
<dbReference type="Pfam" id="PF13490">
    <property type="entry name" value="zf-HC2"/>
    <property type="match status" value="1"/>
</dbReference>
<dbReference type="EMBL" id="RKQL01000001">
    <property type="protein sequence ID" value="RPE73213.1"/>
    <property type="molecule type" value="Genomic_DNA"/>
</dbReference>
<keyword evidence="3" id="KW-1185">Reference proteome</keyword>
<sequence>MMFRMPLKRTCREVVALVIAREDRALPWRERLALRLHMAVCAACPRFERQVLTLRRAFGAWRHYSVSEDEADAPADRSV</sequence>
<evidence type="ECO:0000259" key="1">
    <source>
        <dbReference type="Pfam" id="PF13490"/>
    </source>
</evidence>
<evidence type="ECO:0000313" key="3">
    <source>
        <dbReference type="Proteomes" id="UP000272193"/>
    </source>
</evidence>
<proteinExistence type="predicted"/>
<organism evidence="2 3">
    <name type="scientific">Tibeticola sediminis</name>
    <dbReference type="NCBI Taxonomy" id="1917811"/>
    <lineage>
        <taxon>Bacteria</taxon>
        <taxon>Pseudomonadati</taxon>
        <taxon>Pseudomonadota</taxon>
        <taxon>Betaproteobacteria</taxon>
        <taxon>Burkholderiales</taxon>
        <taxon>Comamonadaceae</taxon>
        <taxon>Tibeticola</taxon>
    </lineage>
</organism>